<evidence type="ECO:0000313" key="9">
    <source>
        <dbReference type="EMBL" id="CAB4191692.1"/>
    </source>
</evidence>
<dbReference type="InterPro" id="IPR010982">
    <property type="entry name" value="Lambda_DNA-bd_dom_sf"/>
</dbReference>
<dbReference type="EMBL" id="LR796644">
    <property type="protein sequence ID" value="CAB4155912.1"/>
    <property type="molecule type" value="Genomic_DNA"/>
</dbReference>
<dbReference type="EMBL" id="LR796878">
    <property type="protein sequence ID" value="CAB4171941.1"/>
    <property type="molecule type" value="Genomic_DNA"/>
</dbReference>
<reference evidence="11" key="1">
    <citation type="submission" date="2020-05" db="EMBL/GenBank/DDBJ databases">
        <authorList>
            <person name="Chiriac C."/>
            <person name="Salcher M."/>
            <person name="Ghai R."/>
            <person name="Kavagutti S V."/>
        </authorList>
    </citation>
    <scope>NUCLEOTIDE SEQUENCE</scope>
</reference>
<protein>
    <submittedName>
        <fullName evidence="11">COG1476 Predicted transcriptional regulators</fullName>
    </submittedName>
</protein>
<evidence type="ECO:0000259" key="2">
    <source>
        <dbReference type="PROSITE" id="PS50943"/>
    </source>
</evidence>
<evidence type="ECO:0000313" key="5">
    <source>
        <dbReference type="EMBL" id="CAB4160259.1"/>
    </source>
</evidence>
<dbReference type="InterPro" id="IPR050807">
    <property type="entry name" value="TransReg_Diox_bact_type"/>
</dbReference>
<dbReference type="Gene3D" id="1.10.260.40">
    <property type="entry name" value="lambda repressor-like DNA-binding domains"/>
    <property type="match status" value="1"/>
</dbReference>
<feature type="domain" description="HTH cro/C1-type" evidence="2">
    <location>
        <begin position="28"/>
        <end position="82"/>
    </location>
</feature>
<keyword evidence="1" id="KW-0238">DNA-binding</keyword>
<dbReference type="EMBL" id="LR797395">
    <property type="protein sequence ID" value="CAB4213174.1"/>
    <property type="molecule type" value="Genomic_DNA"/>
</dbReference>
<dbReference type="GO" id="GO:0003677">
    <property type="term" value="F:DNA binding"/>
    <property type="evidence" value="ECO:0007669"/>
    <property type="project" value="UniProtKB-KW"/>
</dbReference>
<dbReference type="Pfam" id="PF01381">
    <property type="entry name" value="HTH_3"/>
    <property type="match status" value="1"/>
</dbReference>
<dbReference type="EMBL" id="LR796762">
    <property type="protein sequence ID" value="CAB4164686.1"/>
    <property type="molecule type" value="Genomic_DNA"/>
</dbReference>
<dbReference type="PANTHER" id="PTHR46797">
    <property type="entry name" value="HTH-TYPE TRANSCRIPTIONAL REGULATOR"/>
    <property type="match status" value="1"/>
</dbReference>
<proteinExistence type="predicted"/>
<dbReference type="SUPFAM" id="SSF47413">
    <property type="entry name" value="lambda repressor-like DNA-binding domains"/>
    <property type="match status" value="1"/>
</dbReference>
<dbReference type="EMBL" id="LR796698">
    <property type="protein sequence ID" value="CAB4160259.1"/>
    <property type="molecule type" value="Genomic_DNA"/>
</dbReference>
<evidence type="ECO:0000313" key="7">
    <source>
        <dbReference type="EMBL" id="CAB4171941.1"/>
    </source>
</evidence>
<evidence type="ECO:0000313" key="10">
    <source>
        <dbReference type="EMBL" id="CAB4200729.1"/>
    </source>
</evidence>
<accession>A0A6J5SGV8</accession>
<dbReference type="SMART" id="SM00530">
    <property type="entry name" value="HTH_XRE"/>
    <property type="match status" value="1"/>
</dbReference>
<evidence type="ECO:0000313" key="6">
    <source>
        <dbReference type="EMBL" id="CAB4164686.1"/>
    </source>
</evidence>
<name>A0A6J5SGV8_9CAUD</name>
<dbReference type="CDD" id="cd00093">
    <property type="entry name" value="HTH_XRE"/>
    <property type="match status" value="1"/>
</dbReference>
<dbReference type="InterPro" id="IPR001387">
    <property type="entry name" value="Cro/C1-type_HTH"/>
</dbReference>
<dbReference type="EMBL" id="LR796961">
    <property type="protein sequence ID" value="CAB4178349.1"/>
    <property type="molecule type" value="Genomic_DNA"/>
</dbReference>
<dbReference type="EMBL" id="LR797177">
    <property type="protein sequence ID" value="CAB4191692.1"/>
    <property type="molecule type" value="Genomic_DNA"/>
</dbReference>
<sequence>MKKAFKSPTKTQLRTATNQSRELLSEWIRTTRTKQNLSQEGLAEIAGVDRKTINRIENGHFSPSIETLVRISLSLDSKIPSLV</sequence>
<dbReference type="GO" id="GO:0003700">
    <property type="term" value="F:DNA-binding transcription factor activity"/>
    <property type="evidence" value="ECO:0007669"/>
    <property type="project" value="TreeGrafter"/>
</dbReference>
<evidence type="ECO:0000313" key="3">
    <source>
        <dbReference type="EMBL" id="CAB4145254.1"/>
    </source>
</evidence>
<gene>
    <name evidence="8" type="ORF">UFOVP1002_100</name>
    <name evidence="9" type="ORF">UFOVP1217_95</name>
    <name evidence="10" type="ORF">UFOVP1343_79</name>
    <name evidence="11" type="ORF">UFOVP1438_128</name>
    <name evidence="14" type="ORF">UFOVP1541_57</name>
    <name evidence="12" type="ORF">UFOVP1592_124</name>
    <name evidence="3" type="ORF">UFOVP465_173</name>
    <name evidence="4" type="ORF">UFOVP666_31</name>
    <name evidence="5" type="ORF">UFOVP727_108</name>
    <name evidence="13" type="ORF">UFOVP741_111</name>
    <name evidence="6" type="ORF">UFOVP819_59</name>
    <name evidence="7" type="ORF">UFOVP926_28</name>
</gene>
<dbReference type="PANTHER" id="PTHR46797:SF1">
    <property type="entry name" value="METHYLPHOSPHONATE SYNTHASE"/>
    <property type="match status" value="1"/>
</dbReference>
<evidence type="ECO:0000313" key="12">
    <source>
        <dbReference type="EMBL" id="CAB4217913.1"/>
    </source>
</evidence>
<dbReference type="PROSITE" id="PS50943">
    <property type="entry name" value="HTH_CROC1"/>
    <property type="match status" value="1"/>
</dbReference>
<organism evidence="11">
    <name type="scientific">uncultured Caudovirales phage</name>
    <dbReference type="NCBI Taxonomy" id="2100421"/>
    <lineage>
        <taxon>Viruses</taxon>
        <taxon>Duplodnaviria</taxon>
        <taxon>Heunggongvirae</taxon>
        <taxon>Uroviricota</taxon>
        <taxon>Caudoviricetes</taxon>
        <taxon>Peduoviridae</taxon>
        <taxon>Maltschvirus</taxon>
        <taxon>Maltschvirus maltsch</taxon>
    </lineage>
</organism>
<evidence type="ECO:0000313" key="13">
    <source>
        <dbReference type="EMBL" id="CAB5225183.1"/>
    </source>
</evidence>
<dbReference type="EMBL" id="LR797452">
    <property type="protein sequence ID" value="CAB4217913.1"/>
    <property type="molecule type" value="Genomic_DNA"/>
</dbReference>
<dbReference type="EMBL" id="LR798395">
    <property type="protein sequence ID" value="CAB5228929.1"/>
    <property type="molecule type" value="Genomic_DNA"/>
</dbReference>
<dbReference type="EMBL" id="LR796443">
    <property type="protein sequence ID" value="CAB4145254.1"/>
    <property type="molecule type" value="Genomic_DNA"/>
</dbReference>
<dbReference type="EMBL" id="LR798341">
    <property type="protein sequence ID" value="CAB5225183.1"/>
    <property type="molecule type" value="Genomic_DNA"/>
</dbReference>
<evidence type="ECO:0000256" key="1">
    <source>
        <dbReference type="ARBA" id="ARBA00023125"/>
    </source>
</evidence>
<dbReference type="EMBL" id="LR797305">
    <property type="protein sequence ID" value="CAB4200729.1"/>
    <property type="molecule type" value="Genomic_DNA"/>
</dbReference>
<evidence type="ECO:0000313" key="14">
    <source>
        <dbReference type="EMBL" id="CAB5228929.1"/>
    </source>
</evidence>
<evidence type="ECO:0000313" key="11">
    <source>
        <dbReference type="EMBL" id="CAB4213174.1"/>
    </source>
</evidence>
<evidence type="ECO:0000313" key="8">
    <source>
        <dbReference type="EMBL" id="CAB4178349.1"/>
    </source>
</evidence>
<evidence type="ECO:0000313" key="4">
    <source>
        <dbReference type="EMBL" id="CAB4155912.1"/>
    </source>
</evidence>